<evidence type="ECO:0000256" key="1">
    <source>
        <dbReference type="SAM" id="Phobius"/>
    </source>
</evidence>
<feature type="transmembrane region" description="Helical" evidence="1">
    <location>
        <begin position="201"/>
        <end position="225"/>
    </location>
</feature>
<dbReference type="Proteomes" id="UP001205560">
    <property type="component" value="Unassembled WGS sequence"/>
</dbReference>
<dbReference type="RefSeq" id="WP_258847207.1">
    <property type="nucleotide sequence ID" value="NZ_JANUGX010000027.1"/>
</dbReference>
<feature type="transmembrane region" description="Helical" evidence="1">
    <location>
        <begin position="168"/>
        <end position="189"/>
    </location>
</feature>
<feature type="transmembrane region" description="Helical" evidence="1">
    <location>
        <begin position="264"/>
        <end position="291"/>
    </location>
</feature>
<reference evidence="2 3" key="1">
    <citation type="submission" date="2022-08" db="EMBL/GenBank/DDBJ databases">
        <title>Reclassification of Massilia species as members of the genera Telluria, Duganella, Pseudoduganella, Mokoshia gen. nov. and Zemynaea gen. nov. using orthogonal and non-orthogonal genome-based approaches.</title>
        <authorList>
            <person name="Bowman J.P."/>
        </authorList>
    </citation>
    <scope>NUCLEOTIDE SEQUENCE [LARGE SCALE GENOMIC DNA]</scope>
    <source>
        <strain evidence="2 3">LMG 28164</strain>
    </source>
</reference>
<keyword evidence="3" id="KW-1185">Reference proteome</keyword>
<dbReference type="PANTHER" id="PTHR30188:SF3">
    <property type="entry name" value="ABC TRANSPORTER PERMEASE"/>
    <property type="match status" value="1"/>
</dbReference>
<comment type="caution">
    <text evidence="2">The sequence shown here is derived from an EMBL/GenBank/DDBJ whole genome shotgun (WGS) entry which is preliminary data.</text>
</comment>
<feature type="transmembrane region" description="Helical" evidence="1">
    <location>
        <begin position="311"/>
        <end position="337"/>
    </location>
</feature>
<keyword evidence="1" id="KW-0812">Transmembrane</keyword>
<dbReference type="InterPro" id="IPR030802">
    <property type="entry name" value="Permease_MalE"/>
</dbReference>
<keyword evidence="1" id="KW-0472">Membrane</keyword>
<protein>
    <submittedName>
        <fullName evidence="2">ABC transporter permease</fullName>
    </submittedName>
</protein>
<sequence length="378" mass="41054">MRIENAPTLTIEHPEAGTEQSVVARGVWQVHALSKRGALKSINKTLAGLADKPSLAWDLSEVASLDHIGAQMFWSAWGKKRPGKLTLDPKQEELFARIEEASQIDLPRVRTSPFNWIIKLGAGVLSFFEHMKAVVVLIGQVVQDIGRFIRHPMSGPWREISANIYHSGFQALGITALVGFLIGIVLSYLSAQQLRMFGGDIYLVNILGMAIIRELGPLLAAILVAGRSGSSITAQLGVMRVTEELDAMLVMGISHGYRLIMPKVLALAIAMPLLVVWTDSMALLGGMLAAKFELNLSLRYFIQKLPSAVPFVNYMIGLGKGIVFGMLIAMTACHFGLRIKPNTESLGRLTTTSVVTAITVVIMANAVFAIVFSSVGFD</sequence>
<name>A0ABT2AB99_9BURK</name>
<accession>A0ABT2AB99</accession>
<organism evidence="2 3">
    <name type="scientific">Massilia norwichensis</name>
    <dbReference type="NCBI Taxonomy" id="1442366"/>
    <lineage>
        <taxon>Bacteria</taxon>
        <taxon>Pseudomonadati</taxon>
        <taxon>Pseudomonadota</taxon>
        <taxon>Betaproteobacteria</taxon>
        <taxon>Burkholderiales</taxon>
        <taxon>Oxalobacteraceae</taxon>
        <taxon>Telluria group</taxon>
        <taxon>Massilia</taxon>
    </lineage>
</organism>
<feature type="transmembrane region" description="Helical" evidence="1">
    <location>
        <begin position="349"/>
        <end position="372"/>
    </location>
</feature>
<evidence type="ECO:0000313" key="2">
    <source>
        <dbReference type="EMBL" id="MCS0591437.1"/>
    </source>
</evidence>
<dbReference type="EMBL" id="JANUGX010000027">
    <property type="protein sequence ID" value="MCS0591437.1"/>
    <property type="molecule type" value="Genomic_DNA"/>
</dbReference>
<keyword evidence="1" id="KW-1133">Transmembrane helix</keyword>
<gene>
    <name evidence="2" type="ORF">NX782_19795</name>
</gene>
<proteinExistence type="predicted"/>
<dbReference type="PANTHER" id="PTHR30188">
    <property type="entry name" value="ABC TRANSPORTER PERMEASE PROTEIN-RELATED"/>
    <property type="match status" value="1"/>
</dbReference>
<evidence type="ECO:0000313" key="3">
    <source>
        <dbReference type="Proteomes" id="UP001205560"/>
    </source>
</evidence>
<dbReference type="Pfam" id="PF02405">
    <property type="entry name" value="MlaE"/>
    <property type="match status" value="1"/>
</dbReference>